<evidence type="ECO:0000256" key="1">
    <source>
        <dbReference type="SAM" id="MobiDB-lite"/>
    </source>
</evidence>
<evidence type="ECO:0000313" key="3">
    <source>
        <dbReference type="Proteomes" id="UP001221898"/>
    </source>
</evidence>
<organism evidence="2 3">
    <name type="scientific">Aldrovandia affinis</name>
    <dbReference type="NCBI Taxonomy" id="143900"/>
    <lineage>
        <taxon>Eukaryota</taxon>
        <taxon>Metazoa</taxon>
        <taxon>Chordata</taxon>
        <taxon>Craniata</taxon>
        <taxon>Vertebrata</taxon>
        <taxon>Euteleostomi</taxon>
        <taxon>Actinopterygii</taxon>
        <taxon>Neopterygii</taxon>
        <taxon>Teleostei</taxon>
        <taxon>Notacanthiformes</taxon>
        <taxon>Halosauridae</taxon>
        <taxon>Aldrovandia</taxon>
    </lineage>
</organism>
<reference evidence="2" key="1">
    <citation type="journal article" date="2023" name="Science">
        <title>Genome structures resolve the early diversification of teleost fishes.</title>
        <authorList>
            <person name="Parey E."/>
            <person name="Louis A."/>
            <person name="Montfort J."/>
            <person name="Bouchez O."/>
            <person name="Roques C."/>
            <person name="Iampietro C."/>
            <person name="Lluch J."/>
            <person name="Castinel A."/>
            <person name="Donnadieu C."/>
            <person name="Desvignes T."/>
            <person name="Floi Bucao C."/>
            <person name="Jouanno E."/>
            <person name="Wen M."/>
            <person name="Mejri S."/>
            <person name="Dirks R."/>
            <person name="Jansen H."/>
            <person name="Henkel C."/>
            <person name="Chen W.J."/>
            <person name="Zahm M."/>
            <person name="Cabau C."/>
            <person name="Klopp C."/>
            <person name="Thompson A.W."/>
            <person name="Robinson-Rechavi M."/>
            <person name="Braasch I."/>
            <person name="Lecointre G."/>
            <person name="Bobe J."/>
            <person name="Postlethwait J.H."/>
            <person name="Berthelot C."/>
            <person name="Roest Crollius H."/>
            <person name="Guiguen Y."/>
        </authorList>
    </citation>
    <scope>NUCLEOTIDE SEQUENCE</scope>
    <source>
        <strain evidence="2">NC1722</strain>
    </source>
</reference>
<keyword evidence="3" id="KW-1185">Reference proteome</keyword>
<accession>A0AAD7WGK6</accession>
<evidence type="ECO:0000313" key="2">
    <source>
        <dbReference type="EMBL" id="KAJ8395204.1"/>
    </source>
</evidence>
<sequence length="169" mass="18025">MCVPVYTSAPNVVLRPEFQVSSRLFCHPSVLAGDLRAGAWRALCRDRGAPRRALKEVQVSGRPGRGSDSPGAGDGELAMCTSPRRPDLAGGKRPVIDHRATVFSGLSVGLSDFPDTYGFAFVSPLSLHRSPNQSSTSLARPAQGARGEGIFSHEAINLQTLFNYTSQAT</sequence>
<dbReference type="AlphaFoldDB" id="A0AAD7WGK6"/>
<name>A0AAD7WGK6_9TELE</name>
<gene>
    <name evidence="2" type="ORF">AAFF_G00036600</name>
</gene>
<protein>
    <submittedName>
        <fullName evidence="2">Uncharacterized protein</fullName>
    </submittedName>
</protein>
<feature type="region of interest" description="Disordered" evidence="1">
    <location>
        <begin position="54"/>
        <end position="79"/>
    </location>
</feature>
<dbReference type="EMBL" id="JAINUG010000119">
    <property type="protein sequence ID" value="KAJ8395204.1"/>
    <property type="molecule type" value="Genomic_DNA"/>
</dbReference>
<dbReference type="Proteomes" id="UP001221898">
    <property type="component" value="Unassembled WGS sequence"/>
</dbReference>
<comment type="caution">
    <text evidence="2">The sequence shown here is derived from an EMBL/GenBank/DDBJ whole genome shotgun (WGS) entry which is preliminary data.</text>
</comment>
<proteinExistence type="predicted"/>